<dbReference type="GO" id="GO:0008233">
    <property type="term" value="F:peptidase activity"/>
    <property type="evidence" value="ECO:0007669"/>
    <property type="project" value="InterPro"/>
</dbReference>
<evidence type="ECO:0000313" key="14">
    <source>
        <dbReference type="EMBL" id="SMA49964.1"/>
    </source>
</evidence>
<name>A0A1X7ANT4_9GAMM</name>
<dbReference type="GO" id="GO:0006508">
    <property type="term" value="P:proteolysis"/>
    <property type="evidence" value="ECO:0007669"/>
    <property type="project" value="InterPro"/>
</dbReference>
<dbReference type="EMBL" id="FWPT01000010">
    <property type="protein sequence ID" value="SMA49964.1"/>
    <property type="molecule type" value="Genomic_DNA"/>
</dbReference>
<keyword evidence="3" id="KW-1003">Cell membrane</keyword>
<keyword evidence="9 10" id="KW-0472">Membrane</keyword>
<keyword evidence="2" id="KW-0813">Transport</keyword>
<dbReference type="InterPro" id="IPR005074">
    <property type="entry name" value="Peptidase_C39"/>
</dbReference>
<proteinExistence type="predicted"/>
<dbReference type="GO" id="GO:0005886">
    <property type="term" value="C:plasma membrane"/>
    <property type="evidence" value="ECO:0007669"/>
    <property type="project" value="UniProtKB-SubCell"/>
</dbReference>
<evidence type="ECO:0000313" key="15">
    <source>
        <dbReference type="Proteomes" id="UP000196573"/>
    </source>
</evidence>
<evidence type="ECO:0000256" key="1">
    <source>
        <dbReference type="ARBA" id="ARBA00004651"/>
    </source>
</evidence>
<dbReference type="SUPFAM" id="SSF90123">
    <property type="entry name" value="ABC transporter transmembrane region"/>
    <property type="match status" value="1"/>
</dbReference>
<accession>A0A1X7ANT4</accession>
<dbReference type="InterPro" id="IPR039421">
    <property type="entry name" value="Type_1_exporter"/>
</dbReference>
<dbReference type="InterPro" id="IPR017750">
    <property type="entry name" value="ATPase_T1SS"/>
</dbReference>
<evidence type="ECO:0000256" key="6">
    <source>
        <dbReference type="ARBA" id="ARBA00022801"/>
    </source>
</evidence>
<feature type="domain" description="ABC transporter" evidence="11">
    <location>
        <begin position="479"/>
        <end position="713"/>
    </location>
</feature>
<dbReference type="PROSITE" id="PS50893">
    <property type="entry name" value="ABC_TRANSPORTER_2"/>
    <property type="match status" value="1"/>
</dbReference>
<dbReference type="PROSITE" id="PS50929">
    <property type="entry name" value="ABC_TM1F"/>
    <property type="match status" value="1"/>
</dbReference>
<evidence type="ECO:0000256" key="9">
    <source>
        <dbReference type="ARBA" id="ARBA00023136"/>
    </source>
</evidence>
<dbReference type="GO" id="GO:0015421">
    <property type="term" value="F:ABC-type oligopeptide transporter activity"/>
    <property type="evidence" value="ECO:0007669"/>
    <property type="project" value="TreeGrafter"/>
</dbReference>
<dbReference type="InterPro" id="IPR003593">
    <property type="entry name" value="AAA+_ATPase"/>
</dbReference>
<dbReference type="GO" id="GO:0016887">
    <property type="term" value="F:ATP hydrolysis activity"/>
    <property type="evidence" value="ECO:0007669"/>
    <property type="project" value="InterPro"/>
</dbReference>
<sequence>MDSKLAGSSLNDCLIILCDMFGRNHSLSSLTAGLPLEDGALTPSLFPRAAAKAGLEALVCELDNQTLIEQTCPVVLFLDNNSAAILLQLDSTRNEALTWENGQQSMQPADKFLARYTGYAITIKQAEDNELLPEQRQEHQQQKQQSQNRYDWFVSVVRSHWRTYRDVLVASFLINIFALVSPLFVMNVYDRVVPNNATETLWMLAFGVVLAFLFDLVLKIQRSWFIDHAGKGIDQEISAKLFEKTLGLRMAARPVSTGSFVNNLNEFDSLRSFITSVCITTLVDLPFIVLFLALIVWIGGPLALVPLVSILACLAIAWGLNRPLQERILKQQQMSSSRQAMVTETLLGLEGVKTTQAESSMQFRWERMVAFLAGNGLHIRRLQNMTSHSAMFILQMNTVLLVIGGVYLIGNGTLSMGGLIAMIMIAGRCAAPVTQMIGLLNQYERARQALDQADNVMSFPQEREPDRNYLSIKKIRGFWKAQSLSFAYPEQPPLLSELDFQIKSGEKIAILGRMGSGKTSLIKLMMGLYQPTSGNLSLDGIDLRQIDPASLREHIGYVPQVVSLFSGSIRENIVLGRTGVTDEEILRVARLAGLGELISNSPNGLDFQVGEMGRNLSGGQVQAVGLARALVGDPPLLIMDEPSSAMDNHTAARVCETLTHICENKTLIMVTHHLAMLNLAERIMVIEKGKIIADGPADMLAGVYGEGQRREQTLQPGT</sequence>
<feature type="transmembrane region" description="Helical" evidence="10">
    <location>
        <begin position="273"/>
        <end position="297"/>
    </location>
</feature>
<keyword evidence="8 10" id="KW-1133">Transmembrane helix</keyword>
<dbReference type="FunFam" id="3.40.50.300:FF:000299">
    <property type="entry name" value="ABC transporter ATP-binding protein/permease"/>
    <property type="match status" value="1"/>
</dbReference>
<dbReference type="NCBIfam" id="TIGR03375">
    <property type="entry name" value="type_I_sec_LssB"/>
    <property type="match status" value="1"/>
</dbReference>
<feature type="transmembrane region" description="Helical" evidence="10">
    <location>
        <begin position="167"/>
        <end position="189"/>
    </location>
</feature>
<dbReference type="Gene3D" id="1.20.1560.10">
    <property type="entry name" value="ABC transporter type 1, transmembrane domain"/>
    <property type="match status" value="1"/>
</dbReference>
<evidence type="ECO:0000259" key="12">
    <source>
        <dbReference type="PROSITE" id="PS50929"/>
    </source>
</evidence>
<evidence type="ECO:0000256" key="4">
    <source>
        <dbReference type="ARBA" id="ARBA00022692"/>
    </source>
</evidence>
<evidence type="ECO:0000259" key="11">
    <source>
        <dbReference type="PROSITE" id="PS50893"/>
    </source>
</evidence>
<comment type="subcellular location">
    <subcellularLocation>
        <location evidence="1">Cell membrane</location>
        <topology evidence="1">Multi-pass membrane protein</topology>
    </subcellularLocation>
</comment>
<dbReference type="AlphaFoldDB" id="A0A1X7ANT4"/>
<keyword evidence="4 10" id="KW-0812">Transmembrane</keyword>
<dbReference type="RefSeq" id="WP_087112412.1">
    <property type="nucleotide sequence ID" value="NZ_CBCSCN010000005.1"/>
</dbReference>
<evidence type="ECO:0000256" key="3">
    <source>
        <dbReference type="ARBA" id="ARBA00022475"/>
    </source>
</evidence>
<gene>
    <name evidence="14" type="primary">apxIB_3</name>
    <name evidence="14" type="ORF">EHSB41UT_03755</name>
</gene>
<dbReference type="Gene3D" id="3.40.50.300">
    <property type="entry name" value="P-loop containing nucleotide triphosphate hydrolases"/>
    <property type="match status" value="1"/>
</dbReference>
<evidence type="ECO:0000259" key="13">
    <source>
        <dbReference type="PROSITE" id="PS50990"/>
    </source>
</evidence>
<evidence type="ECO:0000256" key="10">
    <source>
        <dbReference type="SAM" id="Phobius"/>
    </source>
</evidence>
<keyword evidence="15" id="KW-1185">Reference proteome</keyword>
<dbReference type="CDD" id="cd18587">
    <property type="entry name" value="ABC_6TM_LapB_like"/>
    <property type="match status" value="1"/>
</dbReference>
<dbReference type="InterPro" id="IPR027417">
    <property type="entry name" value="P-loop_NTPase"/>
</dbReference>
<feature type="transmembrane region" description="Helical" evidence="10">
    <location>
        <begin position="390"/>
        <end position="410"/>
    </location>
</feature>
<evidence type="ECO:0000256" key="2">
    <source>
        <dbReference type="ARBA" id="ARBA00022448"/>
    </source>
</evidence>
<feature type="transmembrane region" description="Helical" evidence="10">
    <location>
        <begin position="201"/>
        <end position="218"/>
    </location>
</feature>
<dbReference type="PROSITE" id="PS50990">
    <property type="entry name" value="PEPTIDASE_C39"/>
    <property type="match status" value="1"/>
</dbReference>
<organism evidence="14 15">
    <name type="scientific">Parendozoicomonas haliclonae</name>
    <dbReference type="NCBI Taxonomy" id="1960125"/>
    <lineage>
        <taxon>Bacteria</taxon>
        <taxon>Pseudomonadati</taxon>
        <taxon>Pseudomonadota</taxon>
        <taxon>Gammaproteobacteria</taxon>
        <taxon>Oceanospirillales</taxon>
        <taxon>Endozoicomonadaceae</taxon>
        <taxon>Parendozoicomonas</taxon>
    </lineage>
</organism>
<protein>
    <submittedName>
        <fullName evidence="14">Toxin RTX-I translocation ATP-binding protein</fullName>
    </submittedName>
</protein>
<feature type="domain" description="Peptidase C39" evidence="13">
    <location>
        <begin position="9"/>
        <end position="123"/>
    </location>
</feature>
<dbReference type="PANTHER" id="PTHR43394">
    <property type="entry name" value="ATP-DEPENDENT PERMEASE MDL1, MITOCHONDRIAL"/>
    <property type="match status" value="1"/>
</dbReference>
<dbReference type="SMART" id="SM00382">
    <property type="entry name" value="AAA"/>
    <property type="match status" value="1"/>
</dbReference>
<keyword evidence="6" id="KW-0378">Hydrolase</keyword>
<evidence type="ECO:0000256" key="7">
    <source>
        <dbReference type="ARBA" id="ARBA00022840"/>
    </source>
</evidence>
<dbReference type="OrthoDB" id="9806127at2"/>
<keyword evidence="7 14" id="KW-0067">ATP-binding</keyword>
<reference evidence="14 15" key="1">
    <citation type="submission" date="2017-03" db="EMBL/GenBank/DDBJ databases">
        <authorList>
            <person name="Afonso C.L."/>
            <person name="Miller P.J."/>
            <person name="Scott M.A."/>
            <person name="Spackman E."/>
            <person name="Goraichik I."/>
            <person name="Dimitrov K.M."/>
            <person name="Suarez D.L."/>
            <person name="Swayne D.E."/>
        </authorList>
    </citation>
    <scope>NUCLEOTIDE SEQUENCE [LARGE SCALE GENOMIC DNA]</scope>
    <source>
        <strain evidence="14">SB41UT1</strain>
    </source>
</reference>
<dbReference type="InterPro" id="IPR011527">
    <property type="entry name" value="ABC1_TM_dom"/>
</dbReference>
<dbReference type="PANTHER" id="PTHR43394:SF1">
    <property type="entry name" value="ATP-BINDING CASSETTE SUB-FAMILY B MEMBER 10, MITOCHONDRIAL"/>
    <property type="match status" value="1"/>
</dbReference>
<dbReference type="Proteomes" id="UP000196573">
    <property type="component" value="Unassembled WGS sequence"/>
</dbReference>
<dbReference type="InterPro" id="IPR036640">
    <property type="entry name" value="ABC1_TM_sf"/>
</dbReference>
<dbReference type="Pfam" id="PF00664">
    <property type="entry name" value="ABC_membrane"/>
    <property type="match status" value="1"/>
</dbReference>
<feature type="domain" description="ABC transmembrane type-1" evidence="12">
    <location>
        <begin position="167"/>
        <end position="445"/>
    </location>
</feature>
<evidence type="ECO:0000256" key="5">
    <source>
        <dbReference type="ARBA" id="ARBA00022741"/>
    </source>
</evidence>
<dbReference type="SUPFAM" id="SSF52540">
    <property type="entry name" value="P-loop containing nucleoside triphosphate hydrolases"/>
    <property type="match status" value="1"/>
</dbReference>
<dbReference type="Gene3D" id="3.90.70.10">
    <property type="entry name" value="Cysteine proteinases"/>
    <property type="match status" value="1"/>
</dbReference>
<feature type="transmembrane region" description="Helical" evidence="10">
    <location>
        <begin position="303"/>
        <end position="320"/>
    </location>
</feature>
<dbReference type="GO" id="GO:0005524">
    <property type="term" value="F:ATP binding"/>
    <property type="evidence" value="ECO:0007669"/>
    <property type="project" value="UniProtKB-KW"/>
</dbReference>
<evidence type="ECO:0000256" key="8">
    <source>
        <dbReference type="ARBA" id="ARBA00022989"/>
    </source>
</evidence>
<dbReference type="Pfam" id="PF00005">
    <property type="entry name" value="ABC_tran"/>
    <property type="match status" value="1"/>
</dbReference>
<dbReference type="InterPro" id="IPR003439">
    <property type="entry name" value="ABC_transporter-like_ATP-bd"/>
</dbReference>
<keyword evidence="5" id="KW-0547">Nucleotide-binding</keyword>